<feature type="compositionally biased region" description="Acidic residues" evidence="1">
    <location>
        <begin position="184"/>
        <end position="194"/>
    </location>
</feature>
<feature type="region of interest" description="Disordered" evidence="1">
    <location>
        <begin position="1"/>
        <end position="194"/>
    </location>
</feature>
<feature type="compositionally biased region" description="Polar residues" evidence="1">
    <location>
        <begin position="32"/>
        <end position="58"/>
    </location>
</feature>
<sequence length="194" mass="21063">MAEVKEASEPTLPAKRKQFDPLIPDKDELDQPNKTQKTQSSNSNHGELSPTEAENASGNDGGQDFAPIFSIREEEGAGKADEINGIEVDKEEEDEEEENEEAAVVDRKGKGIMIEEEEEDSDSDDDDDDSSDDDDGSENGGGDDDSELEDDPLAEVDLDNILPSRTRRRGVQPGFYIANAPGIADEDDSDDSDA</sequence>
<organism evidence="2 3">
    <name type="scientific">Linum trigynum</name>
    <dbReference type="NCBI Taxonomy" id="586398"/>
    <lineage>
        <taxon>Eukaryota</taxon>
        <taxon>Viridiplantae</taxon>
        <taxon>Streptophyta</taxon>
        <taxon>Embryophyta</taxon>
        <taxon>Tracheophyta</taxon>
        <taxon>Spermatophyta</taxon>
        <taxon>Magnoliopsida</taxon>
        <taxon>eudicotyledons</taxon>
        <taxon>Gunneridae</taxon>
        <taxon>Pentapetalae</taxon>
        <taxon>rosids</taxon>
        <taxon>fabids</taxon>
        <taxon>Malpighiales</taxon>
        <taxon>Linaceae</taxon>
        <taxon>Linum</taxon>
    </lineage>
</organism>
<evidence type="ECO:0000313" key="2">
    <source>
        <dbReference type="EMBL" id="CAL1391347.1"/>
    </source>
</evidence>
<accession>A0AAV2F065</accession>
<feature type="compositionally biased region" description="Basic and acidic residues" evidence="1">
    <location>
        <begin position="71"/>
        <end position="82"/>
    </location>
</feature>
<gene>
    <name evidence="2" type="ORF">LTRI10_LOCUS32074</name>
</gene>
<feature type="compositionally biased region" description="Acidic residues" evidence="1">
    <location>
        <begin position="114"/>
        <end position="158"/>
    </location>
</feature>
<dbReference type="Proteomes" id="UP001497516">
    <property type="component" value="Chromosome 6"/>
</dbReference>
<reference evidence="2 3" key="1">
    <citation type="submission" date="2024-04" db="EMBL/GenBank/DDBJ databases">
        <authorList>
            <person name="Fracassetti M."/>
        </authorList>
    </citation>
    <scope>NUCLEOTIDE SEQUENCE [LARGE SCALE GENOMIC DNA]</scope>
</reference>
<name>A0AAV2F065_9ROSI</name>
<evidence type="ECO:0000313" key="3">
    <source>
        <dbReference type="Proteomes" id="UP001497516"/>
    </source>
</evidence>
<keyword evidence="3" id="KW-1185">Reference proteome</keyword>
<dbReference type="PANTHER" id="PTHR36899">
    <property type="entry name" value="OS04G0395700 PROTEIN"/>
    <property type="match status" value="1"/>
</dbReference>
<protein>
    <recommendedName>
        <fullName evidence="4">Histone chaperone domain-containing protein</fullName>
    </recommendedName>
</protein>
<evidence type="ECO:0008006" key="4">
    <source>
        <dbReference type="Google" id="ProtNLM"/>
    </source>
</evidence>
<feature type="compositionally biased region" description="Basic and acidic residues" evidence="1">
    <location>
        <begin position="17"/>
        <end position="31"/>
    </location>
</feature>
<dbReference type="PANTHER" id="PTHR36899:SF3">
    <property type="entry name" value="F13K23.8 PROTEIN"/>
    <property type="match status" value="1"/>
</dbReference>
<proteinExistence type="predicted"/>
<feature type="compositionally biased region" description="Acidic residues" evidence="1">
    <location>
        <begin position="89"/>
        <end position="103"/>
    </location>
</feature>
<evidence type="ECO:0000256" key="1">
    <source>
        <dbReference type="SAM" id="MobiDB-lite"/>
    </source>
</evidence>
<dbReference type="AlphaFoldDB" id="A0AAV2F065"/>
<dbReference type="EMBL" id="OZ034819">
    <property type="protein sequence ID" value="CAL1391347.1"/>
    <property type="molecule type" value="Genomic_DNA"/>
</dbReference>